<dbReference type="AlphaFoldDB" id="A0A5C4RSL4"/>
<name>A0A5C4RSL4_9GAMM</name>
<evidence type="ECO:0000313" key="2">
    <source>
        <dbReference type="EMBL" id="TNJ33851.1"/>
    </source>
</evidence>
<evidence type="ECO:0000313" key="3">
    <source>
        <dbReference type="Proteomes" id="UP000305760"/>
    </source>
</evidence>
<proteinExistence type="predicted"/>
<sequence>MLLETSLILTALATALAVHRRARRRGGRALPAVVAIALLCAVLVALAADQRRRVADTPTSRLIKHNLAVLRAHLADPSLRTLLIVDGGSYPTRGLNGERFGAVLSQRLGRRVGIVQMSQGSANHFERYDAFRRLLAELDAGERQQLRQKDLHLLLEVQRGYDASPMAQFQKMAYSDRAYAYLGPGNAWAAMRSLSQVGAARARANAGPRTRDLIAHALVNGFLLDAVGRRQRVEDLPRDMPGYLPLRAGRQDFAFPGLQDVRDRLEQDREPGMMAWVDSIRVPRLQALFGDLIDQTSFYAVPTTYPDYATYARAFCRKHAGSVCVHYADPRLLQRLDAAAMWADKGHLSQRGAFVYSTWLAGRLAATLSVTASEPARRPE</sequence>
<reference evidence="2 3" key="1">
    <citation type="submission" date="2019-03" db="EMBL/GenBank/DDBJ databases">
        <title>Arenimonas daejeonensis sp. nov., isolated from compost.</title>
        <authorList>
            <person name="Jeon C.O."/>
        </authorList>
    </citation>
    <scope>NUCLEOTIDE SEQUENCE [LARGE SCALE GENOMIC DNA]</scope>
    <source>
        <strain evidence="2 3">R29</strain>
    </source>
</reference>
<feature type="transmembrane region" description="Helical" evidence="1">
    <location>
        <begin position="30"/>
        <end position="48"/>
    </location>
</feature>
<keyword evidence="1" id="KW-0472">Membrane</keyword>
<evidence type="ECO:0000256" key="1">
    <source>
        <dbReference type="SAM" id="Phobius"/>
    </source>
</evidence>
<dbReference type="OrthoDB" id="9848168at2"/>
<dbReference type="EMBL" id="SMDR01000002">
    <property type="protein sequence ID" value="TNJ33851.1"/>
    <property type="molecule type" value="Genomic_DNA"/>
</dbReference>
<keyword evidence="1" id="KW-1133">Transmembrane helix</keyword>
<protein>
    <submittedName>
        <fullName evidence="2">Uncharacterized protein</fullName>
    </submittedName>
</protein>
<gene>
    <name evidence="2" type="ORF">E1B00_11015</name>
</gene>
<accession>A0A5C4RSL4</accession>
<keyword evidence="3" id="KW-1185">Reference proteome</keyword>
<comment type="caution">
    <text evidence="2">The sequence shown here is derived from an EMBL/GenBank/DDBJ whole genome shotgun (WGS) entry which is preliminary data.</text>
</comment>
<keyword evidence="1" id="KW-0812">Transmembrane</keyword>
<dbReference type="RefSeq" id="WP_139448673.1">
    <property type="nucleotide sequence ID" value="NZ_SMDR01000002.1"/>
</dbReference>
<dbReference type="Proteomes" id="UP000305760">
    <property type="component" value="Unassembled WGS sequence"/>
</dbReference>
<organism evidence="2 3">
    <name type="scientific">Arenimonas terrae</name>
    <dbReference type="NCBI Taxonomy" id="2546226"/>
    <lineage>
        <taxon>Bacteria</taxon>
        <taxon>Pseudomonadati</taxon>
        <taxon>Pseudomonadota</taxon>
        <taxon>Gammaproteobacteria</taxon>
        <taxon>Lysobacterales</taxon>
        <taxon>Lysobacteraceae</taxon>
        <taxon>Arenimonas</taxon>
    </lineage>
</organism>